<dbReference type="STRING" id="1121959.SAMN02746009_02370"/>
<evidence type="ECO:0000313" key="2">
    <source>
        <dbReference type="EMBL" id="SHL23368.1"/>
    </source>
</evidence>
<keyword evidence="1" id="KW-1133">Transmembrane helix</keyword>
<dbReference type="RefSeq" id="WP_139252245.1">
    <property type="nucleotide sequence ID" value="NZ_FRAS01000012.1"/>
</dbReference>
<feature type="transmembrane region" description="Helical" evidence="1">
    <location>
        <begin position="15"/>
        <end position="33"/>
    </location>
</feature>
<reference evidence="3" key="1">
    <citation type="submission" date="2016-11" db="EMBL/GenBank/DDBJ databases">
        <authorList>
            <person name="Varghese N."/>
            <person name="Submissions S."/>
        </authorList>
    </citation>
    <scope>NUCLEOTIDE SEQUENCE [LARGE SCALE GENOMIC DNA]</scope>
    <source>
        <strain evidence="3">DSM 18569</strain>
    </source>
</reference>
<proteinExistence type="predicted"/>
<sequence length="86" mass="9471">MTTPAPKVPWFKSQGFWALALLMIGLRFGYKYWKQEQQPDSATRMEQLTERSKALEEQIRASQAGSTAPVVVADSAVLAADTAAAR</sequence>
<dbReference type="AlphaFoldDB" id="A0A1M6YYN5"/>
<evidence type="ECO:0000313" key="3">
    <source>
        <dbReference type="Proteomes" id="UP000183947"/>
    </source>
</evidence>
<keyword evidence="1" id="KW-0812">Transmembrane</keyword>
<gene>
    <name evidence="2" type="ORF">SAMN02746009_02370</name>
</gene>
<dbReference type="Proteomes" id="UP000183947">
    <property type="component" value="Unassembled WGS sequence"/>
</dbReference>
<protein>
    <submittedName>
        <fullName evidence="2">Uncharacterized protein</fullName>
    </submittedName>
</protein>
<dbReference type="OrthoDB" id="9987893at2"/>
<evidence type="ECO:0000256" key="1">
    <source>
        <dbReference type="SAM" id="Phobius"/>
    </source>
</evidence>
<dbReference type="EMBL" id="FRAS01000012">
    <property type="protein sequence ID" value="SHL23368.1"/>
    <property type="molecule type" value="Genomic_DNA"/>
</dbReference>
<name>A0A1M6YYN5_9BACT</name>
<accession>A0A1M6YYN5</accession>
<keyword evidence="3" id="KW-1185">Reference proteome</keyword>
<keyword evidence="1" id="KW-0472">Membrane</keyword>
<organism evidence="2 3">
    <name type="scientific">Hymenobacter psychrotolerans DSM 18569</name>
    <dbReference type="NCBI Taxonomy" id="1121959"/>
    <lineage>
        <taxon>Bacteria</taxon>
        <taxon>Pseudomonadati</taxon>
        <taxon>Bacteroidota</taxon>
        <taxon>Cytophagia</taxon>
        <taxon>Cytophagales</taxon>
        <taxon>Hymenobacteraceae</taxon>
        <taxon>Hymenobacter</taxon>
    </lineage>
</organism>